<gene>
    <name evidence="1" type="ORF">H4W81_002096</name>
</gene>
<evidence type="ECO:0008006" key="3">
    <source>
        <dbReference type="Google" id="ProtNLM"/>
    </source>
</evidence>
<accession>A0ABR9KCN4</accession>
<dbReference type="PANTHER" id="PTHR42793">
    <property type="entry name" value="COA BINDING DOMAIN CONTAINING PROTEIN"/>
    <property type="match status" value="1"/>
</dbReference>
<organism evidence="1 2">
    <name type="scientific">Nonomuraea africana</name>
    <dbReference type="NCBI Taxonomy" id="46171"/>
    <lineage>
        <taxon>Bacteria</taxon>
        <taxon>Bacillati</taxon>
        <taxon>Actinomycetota</taxon>
        <taxon>Actinomycetes</taxon>
        <taxon>Streptosporangiales</taxon>
        <taxon>Streptosporangiaceae</taxon>
        <taxon>Nonomuraea</taxon>
    </lineage>
</organism>
<sequence>MEMLRGLRCHRLLTGWRGGPPLAVGALAEVLVAVSRLLSDRPDVAEVEVNPVRVGVEGVLAVDALVGYADSPGLR</sequence>
<dbReference type="Proteomes" id="UP000661607">
    <property type="component" value="Unassembled WGS sequence"/>
</dbReference>
<dbReference type="SUPFAM" id="SSF56059">
    <property type="entry name" value="Glutathione synthetase ATP-binding domain-like"/>
    <property type="match status" value="1"/>
</dbReference>
<protein>
    <recommendedName>
        <fullName evidence="3">CoA-binding protein</fullName>
    </recommendedName>
</protein>
<dbReference type="Pfam" id="PF13549">
    <property type="entry name" value="ATP-grasp_5"/>
    <property type="match status" value="1"/>
</dbReference>
<comment type="caution">
    <text evidence="1">The sequence shown here is derived from an EMBL/GenBank/DDBJ whole genome shotgun (WGS) entry which is preliminary data.</text>
</comment>
<dbReference type="RefSeq" id="WP_225958538.1">
    <property type="nucleotide sequence ID" value="NZ_BAAASY010000001.1"/>
</dbReference>
<proteinExistence type="predicted"/>
<keyword evidence="2" id="KW-1185">Reference proteome</keyword>
<evidence type="ECO:0000313" key="2">
    <source>
        <dbReference type="Proteomes" id="UP000661607"/>
    </source>
</evidence>
<reference evidence="1 2" key="1">
    <citation type="submission" date="2020-10" db="EMBL/GenBank/DDBJ databases">
        <title>Sequencing the genomes of 1000 actinobacteria strains.</title>
        <authorList>
            <person name="Klenk H.-P."/>
        </authorList>
    </citation>
    <scope>NUCLEOTIDE SEQUENCE [LARGE SCALE GENOMIC DNA]</scope>
    <source>
        <strain evidence="1 2">DSM 43748</strain>
    </source>
</reference>
<dbReference type="PANTHER" id="PTHR42793:SF1">
    <property type="entry name" value="PEPTIDYL-LYSINE N-ACETYLTRANSFERASE PATZ"/>
    <property type="match status" value="1"/>
</dbReference>
<dbReference type="Gene3D" id="3.30.470.20">
    <property type="entry name" value="ATP-grasp fold, B domain"/>
    <property type="match status" value="1"/>
</dbReference>
<evidence type="ECO:0000313" key="1">
    <source>
        <dbReference type="EMBL" id="MBE1559317.1"/>
    </source>
</evidence>
<dbReference type="EMBL" id="JADBEF010000001">
    <property type="protein sequence ID" value="MBE1559317.1"/>
    <property type="molecule type" value="Genomic_DNA"/>
</dbReference>
<name>A0ABR9KCN4_9ACTN</name>